<evidence type="ECO:0000256" key="4">
    <source>
        <dbReference type="ARBA" id="ARBA00023004"/>
    </source>
</evidence>
<evidence type="ECO:0000256" key="5">
    <source>
        <dbReference type="PIRSR" id="PIRSR600898-1"/>
    </source>
</evidence>
<comment type="similarity">
    <text evidence="1">Belongs to the indoleamine 2,3-dioxygenase family.</text>
</comment>
<dbReference type="EMBL" id="RBNI01001201">
    <property type="protein sequence ID" value="RUP50752.1"/>
    <property type="molecule type" value="Genomic_DNA"/>
</dbReference>
<dbReference type="InterPro" id="IPR000898">
    <property type="entry name" value="Indolamine_dOase"/>
</dbReference>
<keyword evidence="2 5" id="KW-0479">Metal-binding</keyword>
<keyword evidence="5" id="KW-0349">Heme</keyword>
<keyword evidence="9" id="KW-1185">Reference proteome</keyword>
<feature type="region of interest" description="Disordered" evidence="6">
    <location>
        <begin position="314"/>
        <end position="334"/>
    </location>
</feature>
<evidence type="ECO:0000256" key="3">
    <source>
        <dbReference type="ARBA" id="ARBA00022837"/>
    </source>
</evidence>
<dbReference type="Pfam" id="PF01231">
    <property type="entry name" value="IDO"/>
    <property type="match status" value="2"/>
</dbReference>
<dbReference type="SUPFAM" id="SSF47473">
    <property type="entry name" value="EF-hand"/>
    <property type="match status" value="1"/>
</dbReference>
<keyword evidence="4 5" id="KW-0408">Iron</keyword>
<dbReference type="GO" id="GO:0034354">
    <property type="term" value="P:'de novo' NAD+ biosynthetic process from L-tryptophan"/>
    <property type="evidence" value="ECO:0007669"/>
    <property type="project" value="TreeGrafter"/>
</dbReference>
<reference evidence="8 9" key="1">
    <citation type="journal article" date="2018" name="New Phytol.">
        <title>Phylogenomics of Endogonaceae and evolution of mycorrhizas within Mucoromycota.</title>
        <authorList>
            <person name="Chang Y."/>
            <person name="Desiro A."/>
            <person name="Na H."/>
            <person name="Sandor L."/>
            <person name="Lipzen A."/>
            <person name="Clum A."/>
            <person name="Barry K."/>
            <person name="Grigoriev I.V."/>
            <person name="Martin F.M."/>
            <person name="Stajich J.E."/>
            <person name="Smith M.E."/>
            <person name="Bonito G."/>
            <person name="Spatafora J.W."/>
        </authorList>
    </citation>
    <scope>NUCLEOTIDE SEQUENCE [LARGE SCALE GENOMIC DNA]</scope>
    <source>
        <strain evidence="8 9">GMNB39</strain>
    </source>
</reference>
<feature type="region of interest" description="Disordered" evidence="6">
    <location>
        <begin position="625"/>
        <end position="652"/>
    </location>
</feature>
<evidence type="ECO:0000313" key="9">
    <source>
        <dbReference type="Proteomes" id="UP000268093"/>
    </source>
</evidence>
<dbReference type="OrthoDB" id="540174at2759"/>
<gene>
    <name evidence="8" type="ORF">BC936DRAFT_137824</name>
</gene>
<dbReference type="Gene3D" id="1.10.238.10">
    <property type="entry name" value="EF-hand"/>
    <property type="match status" value="1"/>
</dbReference>
<keyword evidence="8" id="KW-0223">Dioxygenase</keyword>
<dbReference type="Pfam" id="PF13499">
    <property type="entry name" value="EF-hand_7"/>
    <property type="match status" value="1"/>
</dbReference>
<dbReference type="PROSITE" id="PS00018">
    <property type="entry name" value="EF_HAND_1"/>
    <property type="match status" value="2"/>
</dbReference>
<dbReference type="GO" id="GO:0033754">
    <property type="term" value="F:indoleamine 2,3-dioxygenase activity"/>
    <property type="evidence" value="ECO:0007669"/>
    <property type="project" value="TreeGrafter"/>
</dbReference>
<evidence type="ECO:0000259" key="7">
    <source>
        <dbReference type="Pfam" id="PF13499"/>
    </source>
</evidence>
<dbReference type="GO" id="GO:0005737">
    <property type="term" value="C:cytoplasm"/>
    <property type="evidence" value="ECO:0007669"/>
    <property type="project" value="TreeGrafter"/>
</dbReference>
<dbReference type="InterPro" id="IPR002048">
    <property type="entry name" value="EF_hand_dom"/>
</dbReference>
<organism evidence="8 9">
    <name type="scientific">Jimgerdemannia flammicorona</name>
    <dbReference type="NCBI Taxonomy" id="994334"/>
    <lineage>
        <taxon>Eukaryota</taxon>
        <taxon>Fungi</taxon>
        <taxon>Fungi incertae sedis</taxon>
        <taxon>Mucoromycota</taxon>
        <taxon>Mucoromycotina</taxon>
        <taxon>Endogonomycetes</taxon>
        <taxon>Endogonales</taxon>
        <taxon>Endogonaceae</taxon>
        <taxon>Jimgerdemannia</taxon>
    </lineage>
</organism>
<dbReference type="InterPro" id="IPR018247">
    <property type="entry name" value="EF_Hand_1_Ca_BS"/>
</dbReference>
<evidence type="ECO:0000256" key="1">
    <source>
        <dbReference type="ARBA" id="ARBA00007119"/>
    </source>
</evidence>
<evidence type="ECO:0000256" key="2">
    <source>
        <dbReference type="ARBA" id="ARBA00022723"/>
    </source>
</evidence>
<proteinExistence type="inferred from homology"/>
<dbReference type="Gene3D" id="1.20.58.480">
    <property type="match status" value="2"/>
</dbReference>
<dbReference type="InterPro" id="IPR011992">
    <property type="entry name" value="EF-hand-dom_pair"/>
</dbReference>
<evidence type="ECO:0000256" key="6">
    <source>
        <dbReference type="SAM" id="MobiDB-lite"/>
    </source>
</evidence>
<dbReference type="Proteomes" id="UP000268093">
    <property type="component" value="Unassembled WGS sequence"/>
</dbReference>
<sequence>MRVGQTRGCVRGKLVLTSVPDSLDIQKQSQDAFWVLPACLAVPWTKVATHLGLFPVVCHAAVVLWNWRKLFSDGPIDLRSECGGGICAGKHYREQFGTIVKTIIVHPTPLHSNITTLATYSGSVDESWFYLVTTAIEAVGAPSLTAIVNAIRAISERNHDALLSHFRTIHDSLQKLNATFVRMYEKCDPYVFYWKIRPYLAGWENMAEAGLPFGLIYEGVDTLWEEGTDYYADMSHLTEAERFLRQYRKYAGGSAAQSSLIHALDIFFGVEHYPTGDKRKHAQNQDKTFVTRTTDEADPNIDKNDRYNNLPATEIADPMGNDNKPHNGTPPAPNRNNFIQAMRGYMPGPHRRFLEDLSKVSNVRSYMLKLAEEEEVERGRNGDGDDDPLRTELLHIYNTCLHELKLFRDKHVQMVSLYIINQARKGPSIAHGGFAIANGEEASKQNVAPPTPPPSTNSSTATAQISPPVAPVAPMEKPVAKGYDIVSPKPKGPGFLPSRIVTPSATNILYPQTVLSTSPSPALISQMLPALGLAKSQDPNSSVFRGTGGTNLMPFLKQSRDETLDAKIVIDGDAVDEGVKVAGEKEGGQNGWGTWLTRRPHANKSRLCPPPPACHRRPHCGADLVRQQRQRRTGEAADVPEPGGERREPVPEEGNAVQTYFCESVPTVLAHNPSSSPTPFPSLSSPHPPHSHMLNHHNVEVSDEITFFKMHDLNQDGYLDESELRSLYGFERNVNPNAPHIRAIIGRALSDMDADRDGRISLREYLNKQMPEMTAKEKVDDAEWIKNNPSHSTPVAHEQKKSETPKPATPGGGYTDGVPNKYRVDA</sequence>
<keyword evidence="8" id="KW-0560">Oxidoreductase</keyword>
<evidence type="ECO:0000313" key="8">
    <source>
        <dbReference type="EMBL" id="RUP50752.1"/>
    </source>
</evidence>
<feature type="region of interest" description="Disordered" evidence="6">
    <location>
        <begin position="773"/>
        <end position="826"/>
    </location>
</feature>
<dbReference type="AlphaFoldDB" id="A0A433DIR3"/>
<feature type="region of interest" description="Disordered" evidence="6">
    <location>
        <begin position="443"/>
        <end position="473"/>
    </location>
</feature>
<dbReference type="PANTHER" id="PTHR28657">
    <property type="entry name" value="INDOLEAMINE 2,3-DIOXYGENASE"/>
    <property type="match status" value="1"/>
</dbReference>
<feature type="binding site" description="proximal binding residue" evidence="5">
    <location>
        <position position="411"/>
    </location>
    <ligand>
        <name>heme b</name>
        <dbReference type="ChEBI" id="CHEBI:60344"/>
    </ligand>
    <ligandPart>
        <name>Fe</name>
        <dbReference type="ChEBI" id="CHEBI:18248"/>
    </ligandPart>
</feature>
<dbReference type="GO" id="GO:0020037">
    <property type="term" value="F:heme binding"/>
    <property type="evidence" value="ECO:0007669"/>
    <property type="project" value="InterPro"/>
</dbReference>
<dbReference type="InterPro" id="IPR037217">
    <property type="entry name" value="Trp/Indoleamine_2_3_dOase-like"/>
</dbReference>
<name>A0A433DIR3_9FUNG</name>
<dbReference type="GO" id="GO:0005509">
    <property type="term" value="F:calcium ion binding"/>
    <property type="evidence" value="ECO:0007669"/>
    <property type="project" value="InterPro"/>
</dbReference>
<feature type="compositionally biased region" description="Basic and acidic residues" evidence="6">
    <location>
        <begin position="774"/>
        <end position="784"/>
    </location>
</feature>
<keyword evidence="3" id="KW-0106">Calcium</keyword>
<comment type="caution">
    <text evidence="8">The sequence shown here is derived from an EMBL/GenBank/DDBJ whole genome shotgun (WGS) entry which is preliminary data.</text>
</comment>
<dbReference type="PANTHER" id="PTHR28657:SF5">
    <property type="entry name" value="INDOLEAMINE 2,3-DIOXYGENASE"/>
    <property type="match status" value="1"/>
</dbReference>
<feature type="domain" description="EF-hand" evidence="7">
    <location>
        <begin position="707"/>
        <end position="767"/>
    </location>
</feature>
<protein>
    <submittedName>
        <fullName evidence="8">Indoleamine 2,3-dioxygenase-domain-containing protein</fullName>
    </submittedName>
</protein>
<dbReference type="GO" id="GO:0019441">
    <property type="term" value="P:L-tryptophan catabolic process to kynurenine"/>
    <property type="evidence" value="ECO:0007669"/>
    <property type="project" value="InterPro"/>
</dbReference>
<dbReference type="SUPFAM" id="SSF140959">
    <property type="entry name" value="Indolic compounds 2,3-dioxygenase-like"/>
    <property type="match status" value="1"/>
</dbReference>
<accession>A0A433DIR3</accession>